<evidence type="ECO:0000256" key="6">
    <source>
        <dbReference type="ARBA" id="ARBA00031036"/>
    </source>
</evidence>
<dbReference type="InterPro" id="IPR011268">
    <property type="entry name" value="Purine_phosphorylase"/>
</dbReference>
<dbReference type="Pfam" id="PF01048">
    <property type="entry name" value="PNP_UDP_1"/>
    <property type="match status" value="1"/>
</dbReference>
<dbReference type="PANTHER" id="PTHR11904:SF9">
    <property type="entry name" value="PURINE NUCLEOSIDE PHOSPHORYLASE-RELATED"/>
    <property type="match status" value="1"/>
</dbReference>
<dbReference type="GO" id="GO:0005737">
    <property type="term" value="C:cytoplasm"/>
    <property type="evidence" value="ECO:0007669"/>
    <property type="project" value="TreeGrafter"/>
</dbReference>
<organism evidence="8 9">
    <name type="scientific">Kipferlia bialata</name>
    <dbReference type="NCBI Taxonomy" id="797122"/>
    <lineage>
        <taxon>Eukaryota</taxon>
        <taxon>Metamonada</taxon>
        <taxon>Carpediemonas-like organisms</taxon>
        <taxon>Kipferlia</taxon>
    </lineage>
</organism>
<dbReference type="SUPFAM" id="SSF53167">
    <property type="entry name" value="Purine and uridine phosphorylases"/>
    <property type="match status" value="2"/>
</dbReference>
<evidence type="ECO:0000256" key="3">
    <source>
        <dbReference type="ARBA" id="ARBA00011886"/>
    </source>
</evidence>
<comment type="pathway">
    <text evidence="1">Purine metabolism; purine nucleoside salvage.</text>
</comment>
<reference evidence="8 9" key="1">
    <citation type="journal article" date="2018" name="PLoS ONE">
        <title>The draft genome of Kipferlia bialata reveals reductive genome evolution in fornicate parasites.</title>
        <authorList>
            <person name="Tanifuji G."/>
            <person name="Takabayashi S."/>
            <person name="Kume K."/>
            <person name="Takagi M."/>
            <person name="Nakayama T."/>
            <person name="Kamikawa R."/>
            <person name="Inagaki Y."/>
            <person name="Hashimoto T."/>
        </authorList>
    </citation>
    <scope>NUCLEOTIDE SEQUENCE [LARGE SCALE GENOMIC DNA]</scope>
    <source>
        <strain evidence="8">NY0173</strain>
    </source>
</reference>
<gene>
    <name evidence="8" type="ORF">KIPB_010528</name>
</gene>
<dbReference type="GO" id="GO:0004731">
    <property type="term" value="F:purine-nucleoside phosphorylase activity"/>
    <property type="evidence" value="ECO:0007669"/>
    <property type="project" value="UniProtKB-EC"/>
</dbReference>
<evidence type="ECO:0000256" key="2">
    <source>
        <dbReference type="ARBA" id="ARBA00006751"/>
    </source>
</evidence>
<dbReference type="InterPro" id="IPR000845">
    <property type="entry name" value="Nucleoside_phosphorylase_d"/>
</dbReference>
<protein>
    <recommendedName>
        <fullName evidence="3">purine-nucleoside phosphorylase</fullName>
        <ecNumber evidence="3">2.4.2.1</ecNumber>
    </recommendedName>
    <alternativeName>
        <fullName evidence="6">Inosine-guanosine phosphorylase</fullName>
    </alternativeName>
</protein>
<sequence>EFRERTAFTLKGQTRHIEVFEGTYCMMSGPSYETHSEIQGLVGLGGGTVGMSTYPEVLAAAEQKMEVLGMSVVTNMGAGMCDEVLTHEDVQEVATALKATLRELFKDLLSGVSLPEREEAKPLATPPTAYPLVRGADSLSDEGVSELAAWVKALVPEPVKAVVKICIPEPSDAAKAETMAVRAKAAGLVADKKEMRAIVDDASVAAPLRAEVASVMHAMQEGSMSPEAAAEWLKTGAQTQAGVAGFNTDMCDVCDIYAHATPISTICPSLALAEGDASLLVALNKVAGAHVYKLTLAHHLQNTCVLPILKGLVAAGATAVYMDCPDVIPVRPEGTPNRMWYATHNDVVNWSAYHPIPSLVTPEAEEAPLAKALEEGLKPMERSTVFMVEGPAVPGQFIRNVAAKGAEWLCVGPVHAYTASRQLGLPVVLTPSNVETPCVTPSVVTAIAKASLPAVSTQAKSVTSTEAERFSVLTDVRMASLADAQRWSAILKEASPTATKLVLLPHTIAPTDTPLSLEGAKTLPGGQTIVGTEDCVYLFNHVAVGEDDVRLCIQCEPIRGAQVVGLKAVTMLFDSEEPVVLTDIVNFTGLNPLRGHNVKEFGPRFPDMSYLFPTEASDAAKVCGGSACS</sequence>
<dbReference type="PANTHER" id="PTHR11904">
    <property type="entry name" value="METHYLTHIOADENOSINE/PURINE NUCLEOSIDE PHOSPHORYLASE"/>
    <property type="match status" value="1"/>
</dbReference>
<evidence type="ECO:0000256" key="1">
    <source>
        <dbReference type="ARBA" id="ARBA00005058"/>
    </source>
</evidence>
<proteinExistence type="inferred from homology"/>
<evidence type="ECO:0000313" key="9">
    <source>
        <dbReference type="Proteomes" id="UP000265618"/>
    </source>
</evidence>
<comment type="caution">
    <text evidence="8">The sequence shown here is derived from an EMBL/GenBank/DDBJ whole genome shotgun (WGS) entry which is preliminary data.</text>
</comment>
<dbReference type="EMBL" id="BDIP01003944">
    <property type="protein sequence ID" value="GIQ88309.1"/>
    <property type="molecule type" value="Genomic_DNA"/>
</dbReference>
<keyword evidence="5" id="KW-0808">Transferase</keyword>
<feature type="domain" description="Nucleoside phosphorylase" evidence="7">
    <location>
        <begin position="13"/>
        <end position="109"/>
    </location>
</feature>
<name>A0A9K3D6P5_9EUKA</name>
<dbReference type="GO" id="GO:0009116">
    <property type="term" value="P:nucleoside metabolic process"/>
    <property type="evidence" value="ECO:0007669"/>
    <property type="project" value="InterPro"/>
</dbReference>
<keyword evidence="4" id="KW-0328">Glycosyltransferase</keyword>
<evidence type="ECO:0000256" key="5">
    <source>
        <dbReference type="ARBA" id="ARBA00022679"/>
    </source>
</evidence>
<dbReference type="OrthoDB" id="10261782at2759"/>
<evidence type="ECO:0000313" key="8">
    <source>
        <dbReference type="EMBL" id="GIQ88309.1"/>
    </source>
</evidence>
<dbReference type="AlphaFoldDB" id="A0A9K3D6P5"/>
<dbReference type="Proteomes" id="UP000265618">
    <property type="component" value="Unassembled WGS sequence"/>
</dbReference>
<comment type="similarity">
    <text evidence="2">Belongs to the PNP/MTAP phosphorylase family.</text>
</comment>
<dbReference type="Gene3D" id="3.40.50.1580">
    <property type="entry name" value="Nucleoside phosphorylase domain"/>
    <property type="match status" value="2"/>
</dbReference>
<evidence type="ECO:0000256" key="4">
    <source>
        <dbReference type="ARBA" id="ARBA00022676"/>
    </source>
</evidence>
<feature type="non-terminal residue" evidence="8">
    <location>
        <position position="1"/>
    </location>
</feature>
<dbReference type="EC" id="2.4.2.1" evidence="3"/>
<keyword evidence="9" id="KW-1185">Reference proteome</keyword>
<dbReference type="InterPro" id="IPR035994">
    <property type="entry name" value="Nucleoside_phosphorylase_sf"/>
</dbReference>
<evidence type="ECO:0000259" key="7">
    <source>
        <dbReference type="Pfam" id="PF01048"/>
    </source>
</evidence>
<accession>A0A9K3D6P5</accession>